<name>J3LPT3_ORYBR</name>
<dbReference type="EnsemblPlants" id="OB03G30590.1">
    <property type="protein sequence ID" value="OB03G30590.1"/>
    <property type="gene ID" value="OB03G30590"/>
</dbReference>
<sequence length="133" mass="14279">MKKKRNQNQNQKGSRQAAACNPPHALQFSPTAAHKPTPPMANGRSAFSLSPLPTPSSLSSRSLTDRAKAEQSQQQQLAPLQPLLSLSLSSLSSSCVQGSLTRSPRRAGVPLSLLSLVAQIQRPGPVPREHPRF</sequence>
<evidence type="ECO:0000313" key="3">
    <source>
        <dbReference type="Proteomes" id="UP000006038"/>
    </source>
</evidence>
<reference evidence="2" key="2">
    <citation type="submission" date="2013-04" db="UniProtKB">
        <authorList>
            <consortium name="EnsemblPlants"/>
        </authorList>
    </citation>
    <scope>IDENTIFICATION</scope>
</reference>
<dbReference type="AlphaFoldDB" id="J3LPT3"/>
<protein>
    <submittedName>
        <fullName evidence="2">Uncharacterized protein</fullName>
    </submittedName>
</protein>
<evidence type="ECO:0000313" key="2">
    <source>
        <dbReference type="EnsemblPlants" id="OB03G30590.1"/>
    </source>
</evidence>
<dbReference type="Proteomes" id="UP000006038">
    <property type="component" value="Chromosome 3"/>
</dbReference>
<dbReference type="Gramene" id="OB03G30590.1">
    <property type="protein sequence ID" value="OB03G30590.1"/>
    <property type="gene ID" value="OB03G30590"/>
</dbReference>
<feature type="region of interest" description="Disordered" evidence="1">
    <location>
        <begin position="1"/>
        <end position="78"/>
    </location>
</feature>
<accession>J3LPT3</accession>
<dbReference type="HOGENOM" id="CLU_1909892_0_0_1"/>
<keyword evidence="3" id="KW-1185">Reference proteome</keyword>
<proteinExistence type="predicted"/>
<feature type="compositionally biased region" description="Low complexity" evidence="1">
    <location>
        <begin position="48"/>
        <end position="62"/>
    </location>
</feature>
<reference evidence="2" key="1">
    <citation type="journal article" date="2013" name="Nat. Commun.">
        <title>Whole-genome sequencing of Oryza brachyantha reveals mechanisms underlying Oryza genome evolution.</title>
        <authorList>
            <person name="Chen J."/>
            <person name="Huang Q."/>
            <person name="Gao D."/>
            <person name="Wang J."/>
            <person name="Lang Y."/>
            <person name="Liu T."/>
            <person name="Li B."/>
            <person name="Bai Z."/>
            <person name="Luis Goicoechea J."/>
            <person name="Liang C."/>
            <person name="Chen C."/>
            <person name="Zhang W."/>
            <person name="Sun S."/>
            <person name="Liao Y."/>
            <person name="Zhang X."/>
            <person name="Yang L."/>
            <person name="Song C."/>
            <person name="Wang M."/>
            <person name="Shi J."/>
            <person name="Liu G."/>
            <person name="Liu J."/>
            <person name="Zhou H."/>
            <person name="Zhou W."/>
            <person name="Yu Q."/>
            <person name="An N."/>
            <person name="Chen Y."/>
            <person name="Cai Q."/>
            <person name="Wang B."/>
            <person name="Liu B."/>
            <person name="Min J."/>
            <person name="Huang Y."/>
            <person name="Wu H."/>
            <person name="Li Z."/>
            <person name="Zhang Y."/>
            <person name="Yin Y."/>
            <person name="Song W."/>
            <person name="Jiang J."/>
            <person name="Jackson S.A."/>
            <person name="Wing R.A."/>
            <person name="Wang J."/>
            <person name="Chen M."/>
        </authorList>
    </citation>
    <scope>NUCLEOTIDE SEQUENCE [LARGE SCALE GENOMIC DNA]</scope>
    <source>
        <strain evidence="2">cv. IRGC 101232</strain>
    </source>
</reference>
<evidence type="ECO:0000256" key="1">
    <source>
        <dbReference type="SAM" id="MobiDB-lite"/>
    </source>
</evidence>
<organism evidence="2">
    <name type="scientific">Oryza brachyantha</name>
    <name type="common">malo sina</name>
    <dbReference type="NCBI Taxonomy" id="4533"/>
    <lineage>
        <taxon>Eukaryota</taxon>
        <taxon>Viridiplantae</taxon>
        <taxon>Streptophyta</taxon>
        <taxon>Embryophyta</taxon>
        <taxon>Tracheophyta</taxon>
        <taxon>Spermatophyta</taxon>
        <taxon>Magnoliopsida</taxon>
        <taxon>Liliopsida</taxon>
        <taxon>Poales</taxon>
        <taxon>Poaceae</taxon>
        <taxon>BOP clade</taxon>
        <taxon>Oryzoideae</taxon>
        <taxon>Oryzeae</taxon>
        <taxon>Oryzinae</taxon>
        <taxon>Oryza</taxon>
    </lineage>
</organism>